<keyword evidence="6" id="KW-1185">Reference proteome</keyword>
<feature type="domain" description="LysM" evidence="3">
    <location>
        <begin position="53"/>
        <end position="97"/>
    </location>
</feature>
<dbReference type="Proteomes" id="UP001138780">
    <property type="component" value="Unassembled WGS sequence"/>
</dbReference>
<dbReference type="AlphaFoldDB" id="A0A9X1BBV0"/>
<dbReference type="Pfam" id="PF26571">
    <property type="entry name" value="VldE"/>
    <property type="match status" value="1"/>
</dbReference>
<sequence length="401" mass="41699">MKLKVNTKALIASTVALAVIPFTKATAETLEDWVARSVDEIKHDIQQSGDNQQTYTIKYGDTLSSIAEALGIDVHVLANLNNISNMDLIYPGTVLKTTVNDQKEVTSVEIQTPQAGATDATTASADLTTNQVTVDNQTVAVNDLSKPVNEDNKAVPVAPAAETQEAPVIAVPAAETTAPSAVPETPSYGAPATNVATQNPEAAAAPQSAPASEAPAETPATEAAAAPQSAPASEAPAETPATEAAAAPQSAPTTEEAPTQPAATETAAAPEVQSVASTPASGNTIPTDPHLQPQAEAFRQEIAAKFGITNIGGYREGDPDDHGKGLAVDVMVPTSSQLGDQVAQYAIDNMDRAGISYVIWKQQFYMPVDNIYGPANTWNQMPDRGGDTANHYDHVHISFNG</sequence>
<dbReference type="PROSITE" id="PS51782">
    <property type="entry name" value="LYSM"/>
    <property type="match status" value="1"/>
</dbReference>
<evidence type="ECO:0000256" key="1">
    <source>
        <dbReference type="SAM" id="MobiDB-lite"/>
    </source>
</evidence>
<dbReference type="EMBL" id="CP072329">
    <property type="protein sequence ID" value="QUB39001.1"/>
    <property type="molecule type" value="Genomic_DNA"/>
</dbReference>
<feature type="compositionally biased region" description="Polar residues" evidence="1">
    <location>
        <begin position="274"/>
        <end position="286"/>
    </location>
</feature>
<dbReference type="InterPro" id="IPR018392">
    <property type="entry name" value="LysM"/>
</dbReference>
<evidence type="ECO:0000313" key="4">
    <source>
        <dbReference type="EMBL" id="MBK4778982.1"/>
    </source>
</evidence>
<dbReference type="InterPro" id="IPR058593">
    <property type="entry name" value="ARB_07466-like_C"/>
</dbReference>
<evidence type="ECO:0000313" key="6">
    <source>
        <dbReference type="Proteomes" id="UP000676511"/>
    </source>
</evidence>
<reference evidence="4" key="1">
    <citation type="submission" date="2016-12" db="EMBL/GenBank/DDBJ databases">
        <title>Draft genome of Streptococcus lactarius CCUG 66490T type strain.</title>
        <authorList>
            <person name="Salva-Serra F."/>
            <person name="Engstrom-Jakobsson H."/>
            <person name="Thorell K."/>
            <person name="Gomila M."/>
            <person name="Gonzales-Siles L."/>
            <person name="Busquets A."/>
            <person name="Jaen-Luchoro D."/>
            <person name="Karlsson R."/>
            <person name="Kristiansson E."/>
            <person name="Moore E."/>
        </authorList>
    </citation>
    <scope>NUCLEOTIDE SEQUENCE</scope>
    <source>
        <strain evidence="4">CCUG 66490</strain>
    </source>
</reference>
<evidence type="ECO:0000259" key="3">
    <source>
        <dbReference type="PROSITE" id="PS51782"/>
    </source>
</evidence>
<evidence type="ECO:0000313" key="5">
    <source>
        <dbReference type="EMBL" id="QUB39001.1"/>
    </source>
</evidence>
<feature type="signal peptide" evidence="2">
    <location>
        <begin position="1"/>
        <end position="18"/>
    </location>
</feature>
<dbReference type="Proteomes" id="UP000676511">
    <property type="component" value="Chromosome"/>
</dbReference>
<feature type="region of interest" description="Disordered" evidence="1">
    <location>
        <begin position="199"/>
        <end position="290"/>
    </location>
</feature>
<accession>A0A9X1BBV0</accession>
<feature type="region of interest" description="Disordered" evidence="1">
    <location>
        <begin position="175"/>
        <end position="194"/>
    </location>
</feature>
<proteinExistence type="predicted"/>
<keyword evidence="2" id="KW-0732">Signal</keyword>
<dbReference type="Pfam" id="PF01476">
    <property type="entry name" value="LysM"/>
    <property type="match status" value="1"/>
</dbReference>
<dbReference type="CDD" id="cd00118">
    <property type="entry name" value="LysM"/>
    <property type="match status" value="1"/>
</dbReference>
<dbReference type="SUPFAM" id="SSF54106">
    <property type="entry name" value="LysM domain"/>
    <property type="match status" value="1"/>
</dbReference>
<dbReference type="RefSeq" id="WP_200772139.1">
    <property type="nucleotide sequence ID" value="NZ_CP072329.1"/>
</dbReference>
<protein>
    <submittedName>
        <fullName evidence="5">LysM peptidoglycan-binding domain-containing protein</fullName>
    </submittedName>
    <submittedName>
        <fullName evidence="4">Peptidoglycan-binding protein LysM</fullName>
    </submittedName>
</protein>
<name>A0A9X1BBV0_9STRE</name>
<feature type="chain" id="PRO_5040949948" evidence="2">
    <location>
        <begin position="19"/>
        <end position="401"/>
    </location>
</feature>
<dbReference type="InterPro" id="IPR036779">
    <property type="entry name" value="LysM_dom_sf"/>
</dbReference>
<dbReference type="EMBL" id="MRXX01000002">
    <property type="protein sequence ID" value="MBK4778982.1"/>
    <property type="molecule type" value="Genomic_DNA"/>
</dbReference>
<evidence type="ECO:0000313" key="7">
    <source>
        <dbReference type="Proteomes" id="UP001138780"/>
    </source>
</evidence>
<organism evidence="4 7">
    <name type="scientific">Streptococcus lactarius</name>
    <dbReference type="NCBI Taxonomy" id="684066"/>
    <lineage>
        <taxon>Bacteria</taxon>
        <taxon>Bacillati</taxon>
        <taxon>Bacillota</taxon>
        <taxon>Bacilli</taxon>
        <taxon>Lactobacillales</taxon>
        <taxon>Streptococcaceae</taxon>
        <taxon>Streptococcus</taxon>
    </lineage>
</organism>
<dbReference type="Gene3D" id="3.10.350.10">
    <property type="entry name" value="LysM domain"/>
    <property type="match status" value="1"/>
</dbReference>
<gene>
    <name evidence="4" type="ORF">BTU61_02050</name>
    <name evidence="5" type="ORF">J4854_00595</name>
</gene>
<feature type="compositionally biased region" description="Low complexity" evidence="1">
    <location>
        <begin position="200"/>
        <end position="271"/>
    </location>
</feature>
<evidence type="ECO:0000256" key="2">
    <source>
        <dbReference type="SAM" id="SignalP"/>
    </source>
</evidence>
<dbReference type="SMART" id="SM00257">
    <property type="entry name" value="LysM"/>
    <property type="match status" value="1"/>
</dbReference>
<reference evidence="5 6" key="2">
    <citation type="submission" date="2021-03" db="EMBL/GenBank/DDBJ databases">
        <title>Human Oral Microbial Genomes.</title>
        <authorList>
            <person name="Johnston C.D."/>
            <person name="Chen T."/>
            <person name="Dewhirst F.E."/>
        </authorList>
    </citation>
    <scope>NUCLEOTIDE SEQUENCE [LARGE SCALE GENOMIC DNA]</scope>
    <source>
        <strain evidence="5 6">CCUG 66490</strain>
    </source>
</reference>